<dbReference type="AlphaFoldDB" id="A0AAJ2JVN5"/>
<sequence>MADMFRELNDFSYVIESFERGDLSQTNYVARAGRITSDPQQIITGKYSVYVESSPKEEWKDAIYTNANKVYFEKNTTYAVTFSYKSIVDPVQGNNGYLYFTARGVGSDYRSDKGWTE</sequence>
<gene>
    <name evidence="1" type="ORF">RQP50_02435</name>
</gene>
<comment type="caution">
    <text evidence="1">The sequence shown here is derived from an EMBL/GenBank/DDBJ whole genome shotgun (WGS) entry which is preliminary data.</text>
</comment>
<proteinExistence type="predicted"/>
<protein>
    <submittedName>
        <fullName evidence="1">Uncharacterized protein</fullName>
    </submittedName>
</protein>
<keyword evidence="2" id="KW-1185">Reference proteome</keyword>
<dbReference type="Gene3D" id="2.60.120.260">
    <property type="entry name" value="Galactose-binding domain-like"/>
    <property type="match status" value="1"/>
</dbReference>
<evidence type="ECO:0000313" key="1">
    <source>
        <dbReference type="EMBL" id="MDT8975097.1"/>
    </source>
</evidence>
<dbReference type="RefSeq" id="WP_315742975.1">
    <property type="nucleotide sequence ID" value="NZ_JAVYAA010000001.1"/>
</dbReference>
<name>A0AAJ2JVN5_9BACL</name>
<dbReference type="EMBL" id="JAVYAA010000001">
    <property type="protein sequence ID" value="MDT8975097.1"/>
    <property type="molecule type" value="Genomic_DNA"/>
</dbReference>
<dbReference type="Proteomes" id="UP001250538">
    <property type="component" value="Unassembled WGS sequence"/>
</dbReference>
<accession>A0AAJ2JVN5</accession>
<evidence type="ECO:0000313" key="2">
    <source>
        <dbReference type="Proteomes" id="UP001250538"/>
    </source>
</evidence>
<reference evidence="2" key="1">
    <citation type="submission" date="2023-09" db="EMBL/GenBank/DDBJ databases">
        <title>Paenibacillus sp. chi10 Genome sequencing and assembly.</title>
        <authorList>
            <person name="Kim I."/>
        </authorList>
    </citation>
    <scope>NUCLEOTIDE SEQUENCE [LARGE SCALE GENOMIC DNA]</scope>
    <source>
        <strain evidence="2">chi10</strain>
    </source>
</reference>
<organism evidence="1 2">
    <name type="scientific">Paenibacillus suaedae</name>
    <dbReference type="NCBI Taxonomy" id="3077233"/>
    <lineage>
        <taxon>Bacteria</taxon>
        <taxon>Bacillati</taxon>
        <taxon>Bacillota</taxon>
        <taxon>Bacilli</taxon>
        <taxon>Bacillales</taxon>
        <taxon>Paenibacillaceae</taxon>
        <taxon>Paenibacillus</taxon>
    </lineage>
</organism>